<comment type="caution">
    <text evidence="2">The sequence shown here is derived from an EMBL/GenBank/DDBJ whole genome shotgun (WGS) entry which is preliminary data.</text>
</comment>
<evidence type="ECO:0000313" key="2">
    <source>
        <dbReference type="EMBL" id="MFD1129950.1"/>
    </source>
</evidence>
<accession>A0ABW3PY44</accession>
<organism evidence="2 3">
    <name type="scientific">Paenibacillus provencensis</name>
    <dbReference type="NCBI Taxonomy" id="441151"/>
    <lineage>
        <taxon>Bacteria</taxon>
        <taxon>Bacillati</taxon>
        <taxon>Bacillota</taxon>
        <taxon>Bacilli</taxon>
        <taxon>Bacillales</taxon>
        <taxon>Paenibacillaceae</taxon>
        <taxon>Paenibacillus</taxon>
    </lineage>
</organism>
<feature type="transmembrane region" description="Helical" evidence="1">
    <location>
        <begin position="63"/>
        <end position="81"/>
    </location>
</feature>
<feature type="transmembrane region" description="Helical" evidence="1">
    <location>
        <begin position="29"/>
        <end position="57"/>
    </location>
</feature>
<protein>
    <submittedName>
        <fullName evidence="2">Uncharacterized protein</fullName>
    </submittedName>
</protein>
<keyword evidence="3" id="KW-1185">Reference proteome</keyword>
<gene>
    <name evidence="2" type="ORF">ACFQ3J_17415</name>
</gene>
<evidence type="ECO:0000313" key="3">
    <source>
        <dbReference type="Proteomes" id="UP001597169"/>
    </source>
</evidence>
<proteinExistence type="predicted"/>
<evidence type="ECO:0000256" key="1">
    <source>
        <dbReference type="SAM" id="Phobius"/>
    </source>
</evidence>
<keyword evidence="1" id="KW-1133">Transmembrane helix</keyword>
<dbReference type="EMBL" id="JBHTKX010000002">
    <property type="protein sequence ID" value="MFD1129950.1"/>
    <property type="molecule type" value="Genomic_DNA"/>
</dbReference>
<dbReference type="RefSeq" id="WP_091160195.1">
    <property type="nucleotide sequence ID" value="NZ_JBHTKX010000002.1"/>
</dbReference>
<name>A0ABW3PY44_9BACL</name>
<keyword evidence="1" id="KW-0812">Transmembrane</keyword>
<reference evidence="3" key="1">
    <citation type="journal article" date="2019" name="Int. J. Syst. Evol. Microbiol.">
        <title>The Global Catalogue of Microorganisms (GCM) 10K type strain sequencing project: providing services to taxonomists for standard genome sequencing and annotation.</title>
        <authorList>
            <consortium name="The Broad Institute Genomics Platform"/>
            <consortium name="The Broad Institute Genome Sequencing Center for Infectious Disease"/>
            <person name="Wu L."/>
            <person name="Ma J."/>
        </authorList>
    </citation>
    <scope>NUCLEOTIDE SEQUENCE [LARGE SCALE GENOMIC DNA]</scope>
    <source>
        <strain evidence="3">CCUG 53519</strain>
    </source>
</reference>
<dbReference type="Proteomes" id="UP001597169">
    <property type="component" value="Unassembled WGS sequence"/>
</dbReference>
<keyword evidence="1" id="KW-0472">Membrane</keyword>
<sequence>MNNNPEEHSVDQKHTSTGLISNLLAKNSFYIVMIFILLFIASAGIGGISIAVILTILMNCIEWLTKYILPWIFLFYFIKLVRSYTRSKQG</sequence>